<evidence type="ECO:0000256" key="7">
    <source>
        <dbReference type="ARBA" id="ARBA00022801"/>
    </source>
</evidence>
<evidence type="ECO:0000256" key="24">
    <source>
        <dbReference type="SAM" id="Phobius"/>
    </source>
</evidence>
<feature type="transmembrane region" description="Helical" evidence="24">
    <location>
        <begin position="360"/>
        <end position="386"/>
    </location>
</feature>
<keyword evidence="8 24" id="KW-1133">Transmembrane helix</keyword>
<dbReference type="PANTHER" id="PTHR11890:SF23">
    <property type="entry name" value="INTERLEUKIN-18 RECEPTOR ACCESSORY PROTEIN"/>
    <property type="match status" value="1"/>
</dbReference>
<keyword evidence="6" id="KW-0677">Repeat</keyword>
<dbReference type="Proteomes" id="UP000515203">
    <property type="component" value="Unplaced"/>
</dbReference>
<dbReference type="GeneID" id="101581804"/>
<dbReference type="SUPFAM" id="SSF48726">
    <property type="entry name" value="Immunoglobulin"/>
    <property type="match status" value="3"/>
</dbReference>
<dbReference type="RefSeq" id="XP_004633318.1">
    <property type="nucleotide sequence ID" value="XM_004633261.2"/>
</dbReference>
<evidence type="ECO:0000256" key="10">
    <source>
        <dbReference type="ARBA" id="ARBA00023136"/>
    </source>
</evidence>
<evidence type="ECO:0000256" key="9">
    <source>
        <dbReference type="ARBA" id="ARBA00023027"/>
    </source>
</evidence>
<comment type="subunit">
    <text evidence="17">Forms a ternary complex with IL18 and IL18R1. Within this complex, IL18R1 is involved in ligand-binding and IL18RAP in signaling leading to NF-kappa-B and JNK activation.</text>
</comment>
<evidence type="ECO:0000256" key="6">
    <source>
        <dbReference type="ARBA" id="ARBA00022737"/>
    </source>
</evidence>
<evidence type="ECO:0000256" key="5">
    <source>
        <dbReference type="ARBA" id="ARBA00022729"/>
    </source>
</evidence>
<dbReference type="RefSeq" id="XP_023573275.1">
    <property type="nucleotide sequence ID" value="XM_023717507.1"/>
</dbReference>
<name>A0A6P3F9N8_OCTDE</name>
<dbReference type="Pfam" id="PF01582">
    <property type="entry name" value="TIR"/>
    <property type="match status" value="1"/>
</dbReference>
<dbReference type="GO" id="GO:0002376">
    <property type="term" value="P:immune system process"/>
    <property type="evidence" value="ECO:0007669"/>
    <property type="project" value="UniProtKB-ARBA"/>
</dbReference>
<dbReference type="GO" id="GO:0006954">
    <property type="term" value="P:inflammatory response"/>
    <property type="evidence" value="ECO:0007669"/>
    <property type="project" value="UniProtKB-KW"/>
</dbReference>
<keyword evidence="14" id="KW-0395">Inflammatory response</keyword>
<dbReference type="Gene3D" id="3.40.50.10140">
    <property type="entry name" value="Toll/interleukin-1 receptor homology (TIR) domain"/>
    <property type="match status" value="1"/>
</dbReference>
<dbReference type="InterPro" id="IPR036179">
    <property type="entry name" value="Ig-like_dom_sf"/>
</dbReference>
<evidence type="ECO:0000256" key="11">
    <source>
        <dbReference type="ARBA" id="ARBA00023157"/>
    </source>
</evidence>
<dbReference type="FunFam" id="2.60.40.10:FF:001504">
    <property type="entry name" value="Interleukin 18 receptor accessory protein"/>
    <property type="match status" value="1"/>
</dbReference>
<dbReference type="CTD" id="8807"/>
<keyword evidence="9" id="KW-0520">NAD</keyword>
<evidence type="ECO:0000256" key="25">
    <source>
        <dbReference type="SAM" id="SignalP"/>
    </source>
</evidence>
<feature type="chain" id="PRO_5044646055" description="Interleukin-18 receptor accessory protein" evidence="25">
    <location>
        <begin position="20"/>
        <end position="597"/>
    </location>
</feature>
<dbReference type="InterPro" id="IPR007110">
    <property type="entry name" value="Ig-like_dom"/>
</dbReference>
<evidence type="ECO:0000313" key="29">
    <source>
        <dbReference type="RefSeq" id="XP_004633318.1"/>
    </source>
</evidence>
<evidence type="ECO:0000256" key="14">
    <source>
        <dbReference type="ARBA" id="ARBA00023198"/>
    </source>
</evidence>
<feature type="domain" description="Ig-like" evidence="27">
    <location>
        <begin position="252"/>
        <end position="354"/>
    </location>
</feature>
<keyword evidence="5 25" id="KW-0732">Signal</keyword>
<dbReference type="FunFam" id="3.40.50.10140:FF:000002">
    <property type="entry name" value="Interleukin 1 receptor accessory protein"/>
    <property type="match status" value="1"/>
</dbReference>
<dbReference type="OrthoDB" id="6019866at2759"/>
<dbReference type="FunFam" id="2.60.40.10:FF:001761">
    <property type="entry name" value="Interleukin 18 receptor accessory protein"/>
    <property type="match status" value="1"/>
</dbReference>
<dbReference type="PRINTS" id="PR01537">
    <property type="entry name" value="INTRLKN1R1F"/>
</dbReference>
<evidence type="ECO:0000313" key="28">
    <source>
        <dbReference type="Proteomes" id="UP000515203"/>
    </source>
</evidence>
<organism evidence="28 29">
    <name type="scientific">Octodon degus</name>
    <name type="common">Degu</name>
    <name type="synonym">Sciurus degus</name>
    <dbReference type="NCBI Taxonomy" id="10160"/>
    <lineage>
        <taxon>Eukaryota</taxon>
        <taxon>Metazoa</taxon>
        <taxon>Chordata</taxon>
        <taxon>Craniata</taxon>
        <taxon>Vertebrata</taxon>
        <taxon>Euteleostomi</taxon>
        <taxon>Mammalia</taxon>
        <taxon>Eutheria</taxon>
        <taxon>Euarchontoglires</taxon>
        <taxon>Glires</taxon>
        <taxon>Rodentia</taxon>
        <taxon>Hystricomorpha</taxon>
        <taxon>Octodontidae</taxon>
        <taxon>Octodon</taxon>
    </lineage>
</organism>
<keyword evidence="7" id="KW-0378">Hydrolase</keyword>
<dbReference type="PROSITE" id="PS50104">
    <property type="entry name" value="TIR"/>
    <property type="match status" value="1"/>
</dbReference>
<evidence type="ECO:0000256" key="19">
    <source>
        <dbReference type="ARBA" id="ARBA00075050"/>
    </source>
</evidence>
<evidence type="ECO:0000256" key="20">
    <source>
        <dbReference type="ARBA" id="ARBA00075390"/>
    </source>
</evidence>
<dbReference type="InterPro" id="IPR035897">
    <property type="entry name" value="Toll_tir_struct_dom_sf"/>
</dbReference>
<evidence type="ECO:0000256" key="8">
    <source>
        <dbReference type="ARBA" id="ARBA00022989"/>
    </source>
</evidence>
<keyword evidence="10 24" id="KW-0472">Membrane</keyword>
<comment type="subcellular location">
    <subcellularLocation>
        <location evidence="1">Cell membrane</location>
        <topology evidence="1">Single-pass type I membrane protein</topology>
    </subcellularLocation>
</comment>
<comment type="function">
    <text evidence="16">Within the IL18 receptor complex, does not mediate IL18-binding, but involved in IL18-dependent signal transduction, leading to NF-kappa-B and JNK activation. May play a role in IL18-mediated IFNG synthesis from T-helper 1 (Th1) cells.</text>
</comment>
<evidence type="ECO:0000256" key="1">
    <source>
        <dbReference type="ARBA" id="ARBA00004251"/>
    </source>
</evidence>
<reference evidence="29 30" key="1">
    <citation type="submission" date="2025-04" db="UniProtKB">
        <authorList>
            <consortium name="RefSeq"/>
        </authorList>
    </citation>
    <scope>IDENTIFICATION</scope>
</reference>
<dbReference type="AlphaFoldDB" id="A0A6P3F9N8"/>
<keyword evidence="12 29" id="KW-0675">Receptor</keyword>
<dbReference type="InterPro" id="IPR000157">
    <property type="entry name" value="TIR_dom"/>
</dbReference>
<keyword evidence="15" id="KW-0393">Immunoglobulin domain</keyword>
<evidence type="ECO:0000256" key="2">
    <source>
        <dbReference type="ARBA" id="ARBA00009752"/>
    </source>
</evidence>
<dbReference type="PROSITE" id="PS50835">
    <property type="entry name" value="IG_LIKE"/>
    <property type="match status" value="3"/>
</dbReference>
<keyword evidence="28" id="KW-1185">Reference proteome</keyword>
<dbReference type="InterPro" id="IPR015621">
    <property type="entry name" value="IL-1_rcpt_fam"/>
</dbReference>
<proteinExistence type="inferred from homology"/>
<evidence type="ECO:0000256" key="22">
    <source>
        <dbReference type="ARBA" id="ARBA00079797"/>
    </source>
</evidence>
<evidence type="ECO:0000256" key="18">
    <source>
        <dbReference type="ARBA" id="ARBA00069302"/>
    </source>
</evidence>
<comment type="similarity">
    <text evidence="2">Belongs to the interleukin-1 receptor family.</text>
</comment>
<dbReference type="GO" id="GO:0016787">
    <property type="term" value="F:hydrolase activity"/>
    <property type="evidence" value="ECO:0007669"/>
    <property type="project" value="UniProtKB-KW"/>
</dbReference>
<evidence type="ECO:0000256" key="13">
    <source>
        <dbReference type="ARBA" id="ARBA00023180"/>
    </source>
</evidence>
<dbReference type="PANTHER" id="PTHR11890">
    <property type="entry name" value="INTERLEUKIN-1 RECEPTOR FAMILY MEMBER"/>
    <property type="match status" value="1"/>
</dbReference>
<feature type="domain" description="TIR" evidence="26">
    <location>
        <begin position="407"/>
        <end position="560"/>
    </location>
</feature>
<evidence type="ECO:0000256" key="3">
    <source>
        <dbReference type="ARBA" id="ARBA00022475"/>
    </source>
</evidence>
<sequence length="597" mass="67620">MLPWGWVFLWLLGRQRTGGLSTAGCPTKKLLWTYSPGKEEEFVLFCHISGPWRSCFSHENQCSPTQSPKALPCRHQGDLAEVRWYRQHGDVGPLEEIAGGHPHITPNESMLYFRTPELAEPGTYICRARLRSAPRVDVPCCFKTVLDVRPQTEAPCNASAPHKQFLLLGTMGSIRCPRLGCQADSHRPEVTWYQNGKVLSGEKSDSILVDDIYDYHQGTYVCDYALSPNASSWIARAVVHVRTIVADTKFKPDIVYPTQDVLEVELGKPLTLHCAVRFGFQRDFNPVIRWYIKDADREWGFPTFQEKSIKSTFEEEVIECVVFLKEVTWRELGCKFVCFAQNSVGNVTQTIRLKEKRGGVLLYVLLGTASTLVGLLAAGVLVYTYWIEILLLCQIYQSKDETLGDKKEFDAFVSYAKQCASGSEAPSHVSEERLALNLFPEVLENKYGFTLCLLDRDVAPGGVYAEDIVNAIKKSRRGIFILSPNYINGPQVFELQAAVNLALSDQMLKLILIKFSSFQEPESLPPVVKKALRVLPTITWRGLKSVPSSSRFWAQVRYHMPMRHPRGRVGRWLGAILQTFSLERTRWIRNCCNELTV</sequence>
<evidence type="ECO:0000259" key="26">
    <source>
        <dbReference type="PROSITE" id="PS50104"/>
    </source>
</evidence>
<keyword evidence="13" id="KW-0325">Glycoprotein</keyword>
<dbReference type="Pfam" id="PF18452">
    <property type="entry name" value="Ig_6"/>
    <property type="match status" value="1"/>
</dbReference>
<evidence type="ECO:0000256" key="15">
    <source>
        <dbReference type="ARBA" id="ARBA00023319"/>
    </source>
</evidence>
<evidence type="ECO:0000256" key="23">
    <source>
        <dbReference type="ARBA" id="ARBA00080532"/>
    </source>
</evidence>
<feature type="domain" description="Ig-like" evidence="27">
    <location>
        <begin position="26"/>
        <end position="137"/>
    </location>
</feature>
<dbReference type="GO" id="GO:0005886">
    <property type="term" value="C:plasma membrane"/>
    <property type="evidence" value="ECO:0007669"/>
    <property type="project" value="UniProtKB-SubCell"/>
</dbReference>
<gene>
    <name evidence="29 30" type="primary">Il18rap</name>
</gene>
<evidence type="ECO:0000259" key="27">
    <source>
        <dbReference type="PROSITE" id="PS50835"/>
    </source>
</evidence>
<evidence type="ECO:0000256" key="16">
    <source>
        <dbReference type="ARBA" id="ARBA00058813"/>
    </source>
</evidence>
<keyword evidence="11" id="KW-1015">Disulfide bond</keyword>
<evidence type="ECO:0000256" key="4">
    <source>
        <dbReference type="ARBA" id="ARBA00022692"/>
    </source>
</evidence>
<keyword evidence="3" id="KW-1003">Cell membrane</keyword>
<evidence type="ECO:0000256" key="17">
    <source>
        <dbReference type="ARBA" id="ARBA00063675"/>
    </source>
</evidence>
<protein>
    <recommendedName>
        <fullName evidence="18">Interleukin-18 receptor accessory protein</fullName>
    </recommendedName>
    <alternativeName>
        <fullName evidence="22">Accessory protein-like</fullName>
    </alternativeName>
    <alternativeName>
        <fullName evidence="19">CD218 antigen-like family member B</fullName>
    </alternativeName>
    <alternativeName>
        <fullName evidence="21">IL-1R accessory protein-like</fullName>
    </alternativeName>
    <alternativeName>
        <fullName evidence="20">Interleukin-18 receptor accessory protein-like</fullName>
    </alternativeName>
    <alternativeName>
        <fullName evidence="23">Interleukin-18 receptor beta</fullName>
    </alternativeName>
</protein>
<evidence type="ECO:0000256" key="12">
    <source>
        <dbReference type="ARBA" id="ARBA00023170"/>
    </source>
</evidence>
<evidence type="ECO:0000313" key="30">
    <source>
        <dbReference type="RefSeq" id="XP_023573275.1"/>
    </source>
</evidence>
<dbReference type="InterPro" id="IPR041416">
    <property type="entry name" value="IL-1RAcP-like_ig"/>
</dbReference>
<dbReference type="Gene3D" id="2.60.40.10">
    <property type="entry name" value="Immunoglobulins"/>
    <property type="match status" value="2"/>
</dbReference>
<dbReference type="SUPFAM" id="SSF52200">
    <property type="entry name" value="Toll/Interleukin receptor TIR domain"/>
    <property type="match status" value="1"/>
</dbReference>
<dbReference type="SMART" id="SM00255">
    <property type="entry name" value="TIR"/>
    <property type="match status" value="1"/>
</dbReference>
<feature type="signal peptide" evidence="25">
    <location>
        <begin position="1"/>
        <end position="19"/>
    </location>
</feature>
<accession>A0A6P3F9N8</accession>
<feature type="domain" description="Ig-like" evidence="27">
    <location>
        <begin position="155"/>
        <end position="222"/>
    </location>
</feature>
<dbReference type="CDD" id="cd00096">
    <property type="entry name" value="Ig"/>
    <property type="match status" value="1"/>
</dbReference>
<keyword evidence="4 24" id="KW-0812">Transmembrane</keyword>
<dbReference type="GO" id="GO:0042008">
    <property type="term" value="F:interleukin-18 receptor activity"/>
    <property type="evidence" value="ECO:0007669"/>
    <property type="project" value="TreeGrafter"/>
</dbReference>
<evidence type="ECO:0000256" key="21">
    <source>
        <dbReference type="ARBA" id="ARBA00075897"/>
    </source>
</evidence>
<dbReference type="InterPro" id="IPR013783">
    <property type="entry name" value="Ig-like_fold"/>
</dbReference>